<keyword evidence="1" id="KW-1133">Transmembrane helix</keyword>
<sequence>MDVDEILGVTTYSSWWWIIALTLFVLLIAWFVALPILTKRRVRKLGGYTAPPKPLPYGAMDPVRMQYQERIQMLAQRRADEEITDRTLHLELSETLREYVKLRIGLPADTMTLTDLRAAGATESVISVIERCYHPAFSQAAESSPFGQEPVERAVTVREALNVVERF</sequence>
<dbReference type="EMBL" id="CP146203">
    <property type="protein sequence ID" value="XBH21399.1"/>
    <property type="molecule type" value="Genomic_DNA"/>
</dbReference>
<name>A0AAU7DVQ2_9MICO</name>
<feature type="transmembrane region" description="Helical" evidence="1">
    <location>
        <begin position="15"/>
        <end position="37"/>
    </location>
</feature>
<keyword evidence="1" id="KW-0812">Transmembrane</keyword>
<reference evidence="2" key="1">
    <citation type="submission" date="2024-02" db="EMBL/GenBank/DDBJ databases">
        <title>Tomenella chthoni gen. nov. sp. nov., a member of the family Jonesiaceae isolated from bat guano.</title>
        <authorList>
            <person name="Miller S.L."/>
            <person name="King J."/>
            <person name="Sankaranarayanan K."/>
            <person name="Lawson P.A."/>
        </authorList>
    </citation>
    <scope>NUCLEOTIDE SEQUENCE</scope>
    <source>
        <strain evidence="2">BS-20</strain>
    </source>
</reference>
<accession>A0AAU7DVQ2</accession>
<evidence type="ECO:0008006" key="3">
    <source>
        <dbReference type="Google" id="ProtNLM"/>
    </source>
</evidence>
<evidence type="ECO:0000256" key="1">
    <source>
        <dbReference type="SAM" id="Phobius"/>
    </source>
</evidence>
<protein>
    <recommendedName>
        <fullName evidence="3">DUF4129 domain-containing protein</fullName>
    </recommendedName>
</protein>
<gene>
    <name evidence="2" type="ORF">V5R04_14480</name>
</gene>
<keyword evidence="1" id="KW-0472">Membrane</keyword>
<evidence type="ECO:0000313" key="2">
    <source>
        <dbReference type="EMBL" id="XBH21399.1"/>
    </source>
</evidence>
<organism evidence="2">
    <name type="scientific">Jonesiaceae bacterium BS-20</name>
    <dbReference type="NCBI Taxonomy" id="3120821"/>
    <lineage>
        <taxon>Bacteria</taxon>
        <taxon>Bacillati</taxon>
        <taxon>Actinomycetota</taxon>
        <taxon>Actinomycetes</taxon>
        <taxon>Micrococcales</taxon>
        <taxon>Jonesiaceae</taxon>
    </lineage>
</organism>
<dbReference type="AlphaFoldDB" id="A0AAU7DVQ2"/>
<proteinExistence type="predicted"/>